<dbReference type="Proteomes" id="UP001152799">
    <property type="component" value="Chromosome 7"/>
</dbReference>
<evidence type="ECO:0000313" key="3">
    <source>
        <dbReference type="Proteomes" id="UP001152799"/>
    </source>
</evidence>
<sequence length="171" mass="18818">METLIFDSLGDMVAMVILAIPLTLCFEYPFTRMGALIFKADVADETLTKTPPLSTTEKLYKQPWETKRVVVLPQKQLASQTDFGQSTKMTDRNIPDLYGATLEESDTILSQGPIPAAVSESDFNEPEVPLAATSLNAPDVAELDFLRSLFAELEDNSSYHADATVLSHFLA</sequence>
<feature type="transmembrane region" description="Helical" evidence="1">
    <location>
        <begin position="12"/>
        <end position="30"/>
    </location>
</feature>
<keyword evidence="1" id="KW-0812">Transmembrane</keyword>
<dbReference type="AlphaFoldDB" id="A0A9N9QME0"/>
<evidence type="ECO:0000256" key="1">
    <source>
        <dbReference type="SAM" id="Phobius"/>
    </source>
</evidence>
<gene>
    <name evidence="2" type="ORF">CEUTPL_LOCUS11986</name>
</gene>
<keyword evidence="3" id="KW-1185">Reference proteome</keyword>
<proteinExistence type="predicted"/>
<dbReference type="EMBL" id="OU892283">
    <property type="protein sequence ID" value="CAG9771555.1"/>
    <property type="molecule type" value="Genomic_DNA"/>
</dbReference>
<protein>
    <submittedName>
        <fullName evidence="2">Uncharacterized protein</fullName>
    </submittedName>
</protein>
<keyword evidence="1" id="KW-0472">Membrane</keyword>
<name>A0A9N9QME0_9CUCU</name>
<keyword evidence="1" id="KW-1133">Transmembrane helix</keyword>
<reference evidence="2" key="1">
    <citation type="submission" date="2022-01" db="EMBL/GenBank/DDBJ databases">
        <authorList>
            <person name="King R."/>
        </authorList>
    </citation>
    <scope>NUCLEOTIDE SEQUENCE</scope>
</reference>
<organism evidence="2 3">
    <name type="scientific">Ceutorhynchus assimilis</name>
    <name type="common">cabbage seed weevil</name>
    <dbReference type="NCBI Taxonomy" id="467358"/>
    <lineage>
        <taxon>Eukaryota</taxon>
        <taxon>Metazoa</taxon>
        <taxon>Ecdysozoa</taxon>
        <taxon>Arthropoda</taxon>
        <taxon>Hexapoda</taxon>
        <taxon>Insecta</taxon>
        <taxon>Pterygota</taxon>
        <taxon>Neoptera</taxon>
        <taxon>Endopterygota</taxon>
        <taxon>Coleoptera</taxon>
        <taxon>Polyphaga</taxon>
        <taxon>Cucujiformia</taxon>
        <taxon>Curculionidae</taxon>
        <taxon>Ceutorhynchinae</taxon>
        <taxon>Ceutorhynchus</taxon>
    </lineage>
</organism>
<evidence type="ECO:0000313" key="2">
    <source>
        <dbReference type="EMBL" id="CAG9771555.1"/>
    </source>
</evidence>
<accession>A0A9N9QME0</accession>